<dbReference type="AlphaFoldDB" id="A0A2W1JW60"/>
<reference evidence="2 3" key="1">
    <citation type="journal article" date="2018" name="Sci. Rep.">
        <title>A novel species of the marine cyanobacterium Acaryochloris with a unique pigment content and lifestyle.</title>
        <authorList>
            <person name="Partensky F."/>
            <person name="Six C."/>
            <person name="Ratin M."/>
            <person name="Garczarek L."/>
            <person name="Vaulot D."/>
            <person name="Probert I."/>
            <person name="Calteau A."/>
            <person name="Gourvil P."/>
            <person name="Marie D."/>
            <person name="Grebert T."/>
            <person name="Bouchier C."/>
            <person name="Le Panse S."/>
            <person name="Gachenot M."/>
            <person name="Rodriguez F."/>
            <person name="Garrido J.L."/>
        </authorList>
    </citation>
    <scope>NUCLEOTIDE SEQUENCE [LARGE SCALE GENOMIC DNA]</scope>
    <source>
        <strain evidence="2 3">RCC1774</strain>
    </source>
</reference>
<feature type="domain" description="Pyridoxamine 5'-phosphate oxidase Alr4036 family FMN-binding" evidence="1">
    <location>
        <begin position="26"/>
        <end position="102"/>
    </location>
</feature>
<evidence type="ECO:0000259" key="1">
    <source>
        <dbReference type="Pfam" id="PF12766"/>
    </source>
</evidence>
<keyword evidence="3" id="KW-1185">Reference proteome</keyword>
<dbReference type="Proteomes" id="UP000248857">
    <property type="component" value="Unassembled WGS sequence"/>
</dbReference>
<evidence type="ECO:0000313" key="3">
    <source>
        <dbReference type="Proteomes" id="UP000248857"/>
    </source>
</evidence>
<dbReference type="Pfam" id="PF12766">
    <property type="entry name" value="Pyridox_oxase_2"/>
    <property type="match status" value="1"/>
</dbReference>
<dbReference type="InterPro" id="IPR012349">
    <property type="entry name" value="Split_barrel_FMN-bd"/>
</dbReference>
<dbReference type="EMBL" id="PQWO01000004">
    <property type="protein sequence ID" value="PZD73924.1"/>
    <property type="molecule type" value="Genomic_DNA"/>
</dbReference>
<dbReference type="SUPFAM" id="SSF50475">
    <property type="entry name" value="FMN-binding split barrel"/>
    <property type="match status" value="1"/>
</dbReference>
<dbReference type="RefSeq" id="WP_110985742.1">
    <property type="nucleotide sequence ID" value="NZ_CAWNWM010000004.1"/>
</dbReference>
<evidence type="ECO:0000313" key="2">
    <source>
        <dbReference type="EMBL" id="PZD73924.1"/>
    </source>
</evidence>
<sequence>MALKRHNGLDSLLTHVWDQICHGANHPGHPYHSPTFGSIGAGGPNLRTVVLRAVDVSARALLFHSDRRAPKIQEVDQDARVTWHFWHPEQREQLRLRGTATLHFEDAIANQLWQSSSPQSLKLYTKSQAPGTQVTAPQSGLPQHIEADTFSPEDLSVGRQYFAAIRTIIHAVDVLHLREEGNYRAFFEWENENVTSSWILP</sequence>
<proteinExistence type="predicted"/>
<dbReference type="OrthoDB" id="1493996at2"/>
<organism evidence="2 3">
    <name type="scientific">Acaryochloris thomasi RCC1774</name>
    <dbReference type="NCBI Taxonomy" id="1764569"/>
    <lineage>
        <taxon>Bacteria</taxon>
        <taxon>Bacillati</taxon>
        <taxon>Cyanobacteriota</taxon>
        <taxon>Cyanophyceae</taxon>
        <taxon>Acaryochloridales</taxon>
        <taxon>Acaryochloridaceae</taxon>
        <taxon>Acaryochloris</taxon>
        <taxon>Acaryochloris thomasi</taxon>
    </lineage>
</organism>
<accession>A0A2W1JW60</accession>
<dbReference type="InterPro" id="IPR024624">
    <property type="entry name" value="Pyridox_Oxase_Alr4036_FMN-bd"/>
</dbReference>
<dbReference type="Gene3D" id="2.30.110.10">
    <property type="entry name" value="Electron Transport, Fmn-binding Protein, Chain A"/>
    <property type="match status" value="1"/>
</dbReference>
<comment type="caution">
    <text evidence="2">The sequence shown here is derived from an EMBL/GenBank/DDBJ whole genome shotgun (WGS) entry which is preliminary data.</text>
</comment>
<gene>
    <name evidence="2" type="ORF">C1752_01795</name>
</gene>
<name>A0A2W1JW60_9CYAN</name>
<protein>
    <recommendedName>
        <fullName evidence="1">Pyridoxamine 5'-phosphate oxidase Alr4036 family FMN-binding domain-containing protein</fullName>
    </recommendedName>
</protein>
<dbReference type="GO" id="GO:0010181">
    <property type="term" value="F:FMN binding"/>
    <property type="evidence" value="ECO:0007669"/>
    <property type="project" value="InterPro"/>
</dbReference>